<dbReference type="InterPro" id="IPR022028">
    <property type="entry name" value="DUF3604"/>
</dbReference>
<dbReference type="Gene3D" id="3.20.20.140">
    <property type="entry name" value="Metal-dependent hydrolases"/>
    <property type="match status" value="1"/>
</dbReference>
<dbReference type="OrthoDB" id="543560at2"/>
<dbReference type="AlphaFoldDB" id="A0A1N6CN16"/>
<name>A0A1N6CN16_9SPHN</name>
<accession>A0A1N6CN16</accession>
<organism evidence="1 2">
    <name type="scientific">Parasphingorhabdus marina DSM 22363</name>
    <dbReference type="NCBI Taxonomy" id="1123272"/>
    <lineage>
        <taxon>Bacteria</taxon>
        <taxon>Pseudomonadati</taxon>
        <taxon>Pseudomonadota</taxon>
        <taxon>Alphaproteobacteria</taxon>
        <taxon>Sphingomonadales</taxon>
        <taxon>Sphingomonadaceae</taxon>
        <taxon>Parasphingorhabdus</taxon>
    </lineage>
</organism>
<reference evidence="2" key="1">
    <citation type="submission" date="2016-11" db="EMBL/GenBank/DDBJ databases">
        <authorList>
            <person name="Varghese N."/>
            <person name="Submissions S."/>
        </authorList>
    </citation>
    <scope>NUCLEOTIDE SEQUENCE [LARGE SCALE GENOMIC DNA]</scope>
    <source>
        <strain evidence="2">DSM 22363</strain>
    </source>
</reference>
<gene>
    <name evidence="1" type="ORF">SAMN02745824_0538</name>
</gene>
<dbReference type="PROSITE" id="PS51257">
    <property type="entry name" value="PROKAR_LIPOPROTEIN"/>
    <property type="match status" value="1"/>
</dbReference>
<protein>
    <recommendedName>
        <fullName evidence="3">DUF3604 domain-containing protein</fullName>
    </recommendedName>
</protein>
<dbReference type="Proteomes" id="UP000185192">
    <property type="component" value="Unassembled WGS sequence"/>
</dbReference>
<proteinExistence type="predicted"/>
<sequence length="630" mass="69145">MRKILLLASGATALALSGCGGLTGSDDAEVEVTNTEYPEQVYWGDTHLHTDNSVDAYGFGNRLNAEQALRFARGEEVTATKGEKAKLSRPLDFLVIADHSDAMGATKAIAEAPRIALLGNEFLLRWHDMLNESEEGALQVTAELIDGAAKGTLPEELTDPEEQAERTTELWNAHGETVDEYNEPGKFTAFMGYEYTPMPQGDNLHRVVMFRDGADKATTVLPYSSQGFAGNPENLWEHMAAYEKDTGGQMLAIPHNSNVSNGRMFEMQKYDGSPIDAAYAKTRALREPVVEVTQIKGDSEAHPFLSPNDEFAGFGDAGWDQCNLSCTRKMAPESYAGSYTREALKRGLELVHRIGANPFKFGVIGSTDSHTSLATADEDNFFGKHSANEANARDRALQPQNLGTREGRFGWHYLSSGYAAAWATSNTREAIFDAFMRREVYATTGPRMTVRFFGGFGFTADDMADLVKAGYEKGVPMGGDLTGGDGTAPSFLISALMDPESASLDRVQVVKGWIDADGNSQEKIYNVSWSDADNRKADADGKIGAVPNTVDLTKGTWDNATGAPELATWWQDPDFEADQHAFYYVRVLEIPTPTWPVYDALKFNLTLPDEVIKIQQERAYTSPIWYTPKA</sequence>
<evidence type="ECO:0000313" key="1">
    <source>
        <dbReference type="EMBL" id="SIN59998.1"/>
    </source>
</evidence>
<dbReference type="STRING" id="1123272.SAMN02745824_0538"/>
<evidence type="ECO:0008006" key="3">
    <source>
        <dbReference type="Google" id="ProtNLM"/>
    </source>
</evidence>
<dbReference type="EMBL" id="FSQW01000001">
    <property type="protein sequence ID" value="SIN59998.1"/>
    <property type="molecule type" value="Genomic_DNA"/>
</dbReference>
<evidence type="ECO:0000313" key="2">
    <source>
        <dbReference type="Proteomes" id="UP000185192"/>
    </source>
</evidence>
<keyword evidence="2" id="KW-1185">Reference proteome</keyword>
<dbReference type="RefSeq" id="WP_074203598.1">
    <property type="nucleotide sequence ID" value="NZ_FSQW01000001.1"/>
</dbReference>
<dbReference type="Pfam" id="PF12228">
    <property type="entry name" value="DUF3604"/>
    <property type="match status" value="1"/>
</dbReference>